<evidence type="ECO:0000313" key="12">
    <source>
        <dbReference type="Proteomes" id="UP000295499"/>
    </source>
</evidence>
<evidence type="ECO:0000256" key="5">
    <source>
        <dbReference type="ARBA" id="ARBA00022741"/>
    </source>
</evidence>
<comment type="similarity">
    <text evidence="9">Belongs to the acetylglutamate kinase family. ArgB subfamily.</text>
</comment>
<organism evidence="11 12">
    <name type="scientific">Pedobacter duraquae</name>
    <dbReference type="NCBI Taxonomy" id="425511"/>
    <lineage>
        <taxon>Bacteria</taxon>
        <taxon>Pseudomonadati</taxon>
        <taxon>Bacteroidota</taxon>
        <taxon>Sphingobacteriia</taxon>
        <taxon>Sphingobacteriales</taxon>
        <taxon>Sphingobacteriaceae</taxon>
        <taxon>Pedobacter</taxon>
    </lineage>
</organism>
<dbReference type="PANTHER" id="PTHR23342:SF0">
    <property type="entry name" value="N-ACETYLGLUTAMATE SYNTHASE, MITOCHONDRIAL"/>
    <property type="match status" value="1"/>
</dbReference>
<proteinExistence type="inferred from homology"/>
<evidence type="ECO:0000256" key="7">
    <source>
        <dbReference type="ARBA" id="ARBA00022840"/>
    </source>
</evidence>
<accession>A0A4V3C2W9</accession>
<dbReference type="GO" id="GO:0003991">
    <property type="term" value="F:acetylglutamate kinase activity"/>
    <property type="evidence" value="ECO:0007669"/>
    <property type="project" value="UniProtKB-UniRule"/>
</dbReference>
<dbReference type="NCBIfam" id="TIGR00761">
    <property type="entry name" value="argB"/>
    <property type="match status" value="1"/>
</dbReference>
<dbReference type="InterPro" id="IPR037528">
    <property type="entry name" value="ArgB"/>
</dbReference>
<feature type="site" description="Transition state stabilizer" evidence="9">
    <location>
        <position position="10"/>
    </location>
</feature>
<keyword evidence="2 9" id="KW-0055">Arginine biosynthesis</keyword>
<gene>
    <name evidence="9" type="primary">argB</name>
    <name evidence="11" type="ORF">CLV32_3704</name>
</gene>
<keyword evidence="3 9" id="KW-0028">Amino-acid biosynthesis</keyword>
<feature type="site" description="Transition state stabilizer" evidence="9">
    <location>
        <position position="227"/>
    </location>
</feature>
<dbReference type="EMBL" id="SNWM01000005">
    <property type="protein sequence ID" value="TDO19949.1"/>
    <property type="molecule type" value="Genomic_DNA"/>
</dbReference>
<keyword evidence="6 9" id="KW-0418">Kinase</keyword>
<evidence type="ECO:0000259" key="10">
    <source>
        <dbReference type="Pfam" id="PF00696"/>
    </source>
</evidence>
<dbReference type="GO" id="GO:0005524">
    <property type="term" value="F:ATP binding"/>
    <property type="evidence" value="ECO:0007669"/>
    <property type="project" value="UniProtKB-UniRule"/>
</dbReference>
<dbReference type="PIRSF" id="PIRSF000728">
    <property type="entry name" value="NAGK"/>
    <property type="match status" value="1"/>
</dbReference>
<dbReference type="Gene3D" id="3.40.1160.10">
    <property type="entry name" value="Acetylglutamate kinase-like"/>
    <property type="match status" value="1"/>
</dbReference>
<protein>
    <recommendedName>
        <fullName evidence="9">Acetylglutamate kinase</fullName>
        <ecNumber evidence="9">2.7.2.8</ecNumber>
    </recommendedName>
    <alternativeName>
        <fullName evidence="9">N-acetyl-L-glutamate 5-phosphotransferase</fullName>
    </alternativeName>
    <alternativeName>
        <fullName evidence="9">NAG kinase</fullName>
        <shortName evidence="9">NAGK</shortName>
    </alternativeName>
</protein>
<keyword evidence="7 9" id="KW-0067">ATP-binding</keyword>
<dbReference type="InterPro" id="IPR036393">
    <property type="entry name" value="AceGlu_kinase-like_sf"/>
</dbReference>
<dbReference type="GO" id="GO:0042450">
    <property type="term" value="P:L-arginine biosynthetic process via ornithine"/>
    <property type="evidence" value="ECO:0007669"/>
    <property type="project" value="UniProtKB-UniRule"/>
</dbReference>
<dbReference type="Proteomes" id="UP000295499">
    <property type="component" value="Unassembled WGS sequence"/>
</dbReference>
<dbReference type="GO" id="GO:0005737">
    <property type="term" value="C:cytoplasm"/>
    <property type="evidence" value="ECO:0007669"/>
    <property type="project" value="UniProtKB-SubCell"/>
</dbReference>
<keyword evidence="12" id="KW-1185">Reference proteome</keyword>
<dbReference type="AlphaFoldDB" id="A0A4V3C2W9"/>
<evidence type="ECO:0000313" key="11">
    <source>
        <dbReference type="EMBL" id="TDO19949.1"/>
    </source>
</evidence>
<reference evidence="11 12" key="1">
    <citation type="submission" date="2019-03" db="EMBL/GenBank/DDBJ databases">
        <title>Genomic Encyclopedia of Archaeal and Bacterial Type Strains, Phase II (KMG-II): from individual species to whole genera.</title>
        <authorList>
            <person name="Goeker M."/>
        </authorList>
    </citation>
    <scope>NUCLEOTIDE SEQUENCE [LARGE SCALE GENOMIC DNA]</scope>
    <source>
        <strain evidence="11 12">DSM 19034</strain>
    </source>
</reference>
<dbReference type="UniPathway" id="UPA00068">
    <property type="reaction ID" value="UER00107"/>
</dbReference>
<dbReference type="EC" id="2.7.2.8" evidence="9"/>
<dbReference type="PANTHER" id="PTHR23342">
    <property type="entry name" value="N-ACETYLGLUTAMATE SYNTHASE"/>
    <property type="match status" value="1"/>
</dbReference>
<dbReference type="InterPro" id="IPR001048">
    <property type="entry name" value="Asp/Glu/Uridylate_kinase"/>
</dbReference>
<dbReference type="InterPro" id="IPR004662">
    <property type="entry name" value="AcgluKinase_fam"/>
</dbReference>
<dbReference type="OrthoDB" id="9803155at2"/>
<sequence length="263" mass="28231">MEKETLTIVKIGGNVIDDSEKLHYFLEDFSKLKGAKILVHGGGKIATEMGISLGIEPKMVDGRRITDIQTLRIVTMAYAGLINKNVVAQLQAKNCNAIGLSGADGNTIRAVKRPVKTIDYGFVGDLSETSIAVDTINGLLNIGLVPVFCAITHDGDTQLLNTNADTIASAIAVAMSAAYTTTLVYCFEKKGVLRDVEDDNSVVSEIRMGQFEQLKEEGVVSGGMIPKLHNAFEAIRSGVSAVYIGQAEELLREGQQSGTRLIK</sequence>
<evidence type="ECO:0000256" key="1">
    <source>
        <dbReference type="ARBA" id="ARBA00004828"/>
    </source>
</evidence>
<dbReference type="CDD" id="cd04238">
    <property type="entry name" value="AAK_NAGK-like"/>
    <property type="match status" value="1"/>
</dbReference>
<comment type="function">
    <text evidence="9">Catalyzes the ATP-dependent phosphorylation of N-acetyl-L-glutamate.</text>
</comment>
<keyword evidence="5 9" id="KW-0547">Nucleotide-binding</keyword>
<keyword evidence="4 9" id="KW-0808">Transferase</keyword>
<evidence type="ECO:0000256" key="2">
    <source>
        <dbReference type="ARBA" id="ARBA00022571"/>
    </source>
</evidence>
<evidence type="ECO:0000256" key="8">
    <source>
        <dbReference type="ARBA" id="ARBA00048141"/>
    </source>
</evidence>
<dbReference type="RefSeq" id="WP_133558125.1">
    <property type="nucleotide sequence ID" value="NZ_SNWM01000005.1"/>
</dbReference>
<comment type="subcellular location">
    <subcellularLocation>
        <location evidence="9">Cytoplasm</location>
    </subcellularLocation>
</comment>
<comment type="pathway">
    <text evidence="1 9">Amino-acid biosynthesis; L-arginine biosynthesis; N(2)-acetyl-L-ornithine from L-glutamate: step 2/4.</text>
</comment>
<feature type="binding site" evidence="9">
    <location>
        <position position="161"/>
    </location>
    <ligand>
        <name>substrate</name>
    </ligand>
</feature>
<name>A0A4V3C2W9_9SPHI</name>
<feature type="binding site" evidence="9">
    <location>
        <position position="64"/>
    </location>
    <ligand>
        <name>substrate</name>
    </ligand>
</feature>
<keyword evidence="9" id="KW-0963">Cytoplasm</keyword>
<evidence type="ECO:0000256" key="3">
    <source>
        <dbReference type="ARBA" id="ARBA00022605"/>
    </source>
</evidence>
<dbReference type="HAMAP" id="MF_00082">
    <property type="entry name" value="ArgB"/>
    <property type="match status" value="1"/>
</dbReference>
<feature type="domain" description="Aspartate/glutamate/uridylate kinase" evidence="10">
    <location>
        <begin position="6"/>
        <end position="244"/>
    </location>
</feature>
<dbReference type="SUPFAM" id="SSF53633">
    <property type="entry name" value="Carbamate kinase-like"/>
    <property type="match status" value="1"/>
</dbReference>
<feature type="binding site" evidence="9">
    <location>
        <begin position="42"/>
        <end position="43"/>
    </location>
    <ligand>
        <name>substrate</name>
    </ligand>
</feature>
<evidence type="ECO:0000256" key="6">
    <source>
        <dbReference type="ARBA" id="ARBA00022777"/>
    </source>
</evidence>
<comment type="catalytic activity">
    <reaction evidence="8 9">
        <text>N-acetyl-L-glutamate + ATP = N-acetyl-L-glutamyl 5-phosphate + ADP</text>
        <dbReference type="Rhea" id="RHEA:14629"/>
        <dbReference type="ChEBI" id="CHEBI:30616"/>
        <dbReference type="ChEBI" id="CHEBI:44337"/>
        <dbReference type="ChEBI" id="CHEBI:57936"/>
        <dbReference type="ChEBI" id="CHEBI:456216"/>
        <dbReference type="EC" id="2.7.2.8"/>
    </reaction>
</comment>
<comment type="caution">
    <text evidence="11">The sequence shown here is derived from an EMBL/GenBank/DDBJ whole genome shotgun (WGS) entry which is preliminary data.</text>
</comment>
<evidence type="ECO:0000256" key="4">
    <source>
        <dbReference type="ARBA" id="ARBA00022679"/>
    </source>
</evidence>
<dbReference type="Pfam" id="PF00696">
    <property type="entry name" value="AA_kinase"/>
    <property type="match status" value="1"/>
</dbReference>
<evidence type="ECO:0000256" key="9">
    <source>
        <dbReference type="HAMAP-Rule" id="MF_00082"/>
    </source>
</evidence>